<feature type="active site" description="Proton donor/acceptor" evidence="12 14">
    <location>
        <position position="162"/>
    </location>
</feature>
<evidence type="ECO:0000256" key="5">
    <source>
        <dbReference type="ARBA" id="ARBA00022490"/>
    </source>
</evidence>
<evidence type="ECO:0000256" key="7">
    <source>
        <dbReference type="ARBA" id="ARBA00022915"/>
    </source>
</evidence>
<dbReference type="PROSITE" id="PS00666">
    <property type="entry name" value="DHDPS_2"/>
    <property type="match status" value="1"/>
</dbReference>
<feature type="binding site" evidence="12 15">
    <location>
        <position position="230"/>
    </location>
    <ligand>
        <name>pyruvate</name>
        <dbReference type="ChEBI" id="CHEBI:15361"/>
    </ligand>
</feature>
<dbReference type="GO" id="GO:0019877">
    <property type="term" value="P:diaminopimelate biosynthetic process"/>
    <property type="evidence" value="ECO:0007669"/>
    <property type="project" value="UniProtKB-UniRule"/>
</dbReference>
<evidence type="ECO:0000256" key="13">
    <source>
        <dbReference type="PIRNR" id="PIRNR001365"/>
    </source>
</evidence>
<comment type="subunit">
    <text evidence="12">Homotetramer; dimer of dimers.</text>
</comment>
<dbReference type="GO" id="GO:0009089">
    <property type="term" value="P:lysine biosynthetic process via diaminopimelate"/>
    <property type="evidence" value="ECO:0007669"/>
    <property type="project" value="UniProtKB-UniRule"/>
</dbReference>
<comment type="catalytic activity">
    <reaction evidence="11 12">
        <text>L-aspartate 4-semialdehyde + pyruvate = (2S,4S)-4-hydroxy-2,3,4,5-tetrahydrodipicolinate + H2O + H(+)</text>
        <dbReference type="Rhea" id="RHEA:34171"/>
        <dbReference type="ChEBI" id="CHEBI:15361"/>
        <dbReference type="ChEBI" id="CHEBI:15377"/>
        <dbReference type="ChEBI" id="CHEBI:15378"/>
        <dbReference type="ChEBI" id="CHEBI:67139"/>
        <dbReference type="ChEBI" id="CHEBI:537519"/>
        <dbReference type="EC" id="4.3.3.7"/>
    </reaction>
</comment>
<dbReference type="EC" id="4.3.3.7" evidence="4 12"/>
<keyword evidence="10 12" id="KW-0704">Schiff base</keyword>
<gene>
    <name evidence="16" type="primary">dapA_3</name>
    <name evidence="12" type="synonym">dapA</name>
    <name evidence="16" type="ORF">NRB20_18930</name>
</gene>
<reference evidence="16 17" key="1">
    <citation type="submission" date="2019-10" db="EMBL/GenBank/DDBJ databases">
        <title>Nocardia macrotermitis sp. nov. and Nocardia aurantia sp. nov., isolated from the gut of fungus growing-termite Macrotermes natalensis.</title>
        <authorList>
            <person name="Benndorf R."/>
            <person name="Schwitalla J."/>
            <person name="Martin K."/>
            <person name="De Beer W."/>
            <person name="Kaster A.-K."/>
            <person name="Vollmers J."/>
            <person name="Poulsen M."/>
            <person name="Beemelmanns C."/>
        </authorList>
    </citation>
    <scope>NUCLEOTIDE SEQUENCE [LARGE SCALE GENOMIC DNA]</scope>
    <source>
        <strain evidence="16 17">RB20</strain>
    </source>
</reference>
<dbReference type="PRINTS" id="PR00146">
    <property type="entry name" value="DHPICSNTHASE"/>
</dbReference>
<comment type="similarity">
    <text evidence="3 12 13">Belongs to the DapA family.</text>
</comment>
<dbReference type="PIRSF" id="PIRSF001365">
    <property type="entry name" value="DHDPS"/>
    <property type="match status" value="1"/>
</dbReference>
<dbReference type="InterPro" id="IPR005263">
    <property type="entry name" value="DapA"/>
</dbReference>
<comment type="caution">
    <text evidence="16">The sequence shown here is derived from an EMBL/GenBank/DDBJ whole genome shotgun (WGS) entry which is preliminary data.</text>
</comment>
<dbReference type="AlphaFoldDB" id="A0A7K0D1I5"/>
<evidence type="ECO:0000256" key="15">
    <source>
        <dbReference type="PIRSR" id="PIRSR001365-2"/>
    </source>
</evidence>
<evidence type="ECO:0000256" key="1">
    <source>
        <dbReference type="ARBA" id="ARBA00003294"/>
    </source>
</evidence>
<evidence type="ECO:0000313" key="17">
    <source>
        <dbReference type="Proteomes" id="UP000438448"/>
    </source>
</evidence>
<dbReference type="InterPro" id="IPR013785">
    <property type="entry name" value="Aldolase_TIM"/>
</dbReference>
<keyword evidence="7 12" id="KW-0220">Diaminopimelate biosynthesis</keyword>
<feature type="binding site" evidence="12 15">
    <location>
        <position position="74"/>
    </location>
    <ligand>
        <name>pyruvate</name>
        <dbReference type="ChEBI" id="CHEBI:15361"/>
    </ligand>
</feature>
<keyword evidence="6 12" id="KW-0028">Amino-acid biosynthesis</keyword>
<evidence type="ECO:0000256" key="9">
    <source>
        <dbReference type="ARBA" id="ARBA00023239"/>
    </source>
</evidence>
<name>A0A7K0D1I5_9NOCA</name>
<comment type="pathway">
    <text evidence="2 12">Amino-acid biosynthesis; L-lysine biosynthesis via DAP pathway; (S)-tetrahydrodipicolinate from L-aspartate: step 3/4.</text>
</comment>
<dbReference type="SMART" id="SM01130">
    <property type="entry name" value="DHDPS"/>
    <property type="match status" value="1"/>
</dbReference>
<evidence type="ECO:0000256" key="2">
    <source>
        <dbReference type="ARBA" id="ARBA00005120"/>
    </source>
</evidence>
<dbReference type="InterPro" id="IPR020625">
    <property type="entry name" value="Schiff_base-form_aldolases_AS"/>
</dbReference>
<protein>
    <recommendedName>
        <fullName evidence="4 12">4-hydroxy-tetrahydrodipicolinate synthase</fullName>
        <shortName evidence="12">HTPA synthase</shortName>
        <ecNumber evidence="4 12">4.3.3.7</ecNumber>
    </recommendedName>
</protein>
<keyword evidence="5 12" id="KW-0963">Cytoplasm</keyword>
<evidence type="ECO:0000256" key="3">
    <source>
        <dbReference type="ARBA" id="ARBA00007592"/>
    </source>
</evidence>
<evidence type="ECO:0000256" key="8">
    <source>
        <dbReference type="ARBA" id="ARBA00023154"/>
    </source>
</evidence>
<evidence type="ECO:0000256" key="4">
    <source>
        <dbReference type="ARBA" id="ARBA00012086"/>
    </source>
</evidence>
<evidence type="ECO:0000256" key="6">
    <source>
        <dbReference type="ARBA" id="ARBA00022605"/>
    </source>
</evidence>
<dbReference type="Gene3D" id="3.20.20.70">
    <property type="entry name" value="Aldolase class I"/>
    <property type="match status" value="1"/>
</dbReference>
<dbReference type="Pfam" id="PF00701">
    <property type="entry name" value="DHDPS"/>
    <property type="match status" value="1"/>
</dbReference>
<dbReference type="UniPathway" id="UPA00034">
    <property type="reaction ID" value="UER00017"/>
</dbReference>
<dbReference type="SUPFAM" id="SSF51569">
    <property type="entry name" value="Aldolase"/>
    <property type="match status" value="1"/>
</dbReference>
<dbReference type="InterPro" id="IPR002220">
    <property type="entry name" value="DapA-like"/>
</dbReference>
<evidence type="ECO:0000256" key="11">
    <source>
        <dbReference type="ARBA" id="ARBA00047836"/>
    </source>
</evidence>
<accession>A0A7K0D1I5</accession>
<keyword evidence="17" id="KW-1185">Reference proteome</keyword>
<evidence type="ECO:0000256" key="12">
    <source>
        <dbReference type="HAMAP-Rule" id="MF_00418"/>
    </source>
</evidence>
<proteinExistence type="inferred from homology"/>
<evidence type="ECO:0000256" key="14">
    <source>
        <dbReference type="PIRSR" id="PIRSR001365-1"/>
    </source>
</evidence>
<comment type="subcellular location">
    <subcellularLocation>
        <location evidence="12">Cytoplasm</location>
    </subcellularLocation>
</comment>
<dbReference type="CDD" id="cd00950">
    <property type="entry name" value="DHDPS"/>
    <property type="match status" value="1"/>
</dbReference>
<dbReference type="NCBIfam" id="TIGR00674">
    <property type="entry name" value="dapA"/>
    <property type="match status" value="1"/>
</dbReference>
<dbReference type="EMBL" id="WEGK01000003">
    <property type="protein sequence ID" value="MQY18814.1"/>
    <property type="molecule type" value="Genomic_DNA"/>
</dbReference>
<evidence type="ECO:0000313" key="16">
    <source>
        <dbReference type="EMBL" id="MQY18814.1"/>
    </source>
</evidence>
<evidence type="ECO:0000256" key="10">
    <source>
        <dbReference type="ARBA" id="ARBA00023270"/>
    </source>
</evidence>
<dbReference type="GO" id="GO:0005829">
    <property type="term" value="C:cytosol"/>
    <property type="evidence" value="ECO:0007669"/>
    <property type="project" value="TreeGrafter"/>
</dbReference>
<feature type="active site" description="Schiff-base intermediate with substrate" evidence="12 14">
    <location>
        <position position="190"/>
    </location>
</feature>
<feature type="site" description="Part of a proton relay during catalysis" evidence="12">
    <location>
        <position position="136"/>
    </location>
</feature>
<dbReference type="GO" id="GO:0008840">
    <property type="term" value="F:4-hydroxy-tetrahydrodipicolinate synthase activity"/>
    <property type="evidence" value="ECO:0007669"/>
    <property type="project" value="UniProtKB-UniRule"/>
</dbReference>
<keyword evidence="8 12" id="KW-0457">Lysine biosynthesis</keyword>
<comment type="function">
    <text evidence="1 12">Catalyzes the condensation of (S)-aspartate-beta-semialdehyde [(S)-ASA] and pyruvate to 4-hydroxy-tetrahydrodipicolinate (HTPA).</text>
</comment>
<comment type="caution">
    <text evidence="12">Was originally thought to be a dihydrodipicolinate synthase (DHDPS), catalyzing the condensation of (S)-aspartate-beta-semialdehyde [(S)-ASA] and pyruvate to dihydrodipicolinate (DHDP). However, it was shown in E.coli that the product of the enzymatic reaction is not dihydrodipicolinate but in fact (4S)-4-hydroxy-2,3,4,5-tetrahydro-(2S)-dipicolinic acid (HTPA), and that the consecutive dehydration reaction leading to DHDP is not spontaneous but catalyzed by DapB.</text>
</comment>
<sequence>MNGRGKPDPTDPVAFLTMTNGESTGSGLRASGTVGVAMVTPFTGDGKLDVDAGVALANHLVDQGVDLLAISGTTGESPTTTESEKFDLLRAVVDGVGDRATVIAGAGTYDTAHSVELARNAARAGAHGLLVVTPYYSRPSQEGLIAHFTAVADATDLPVTLYDIPPRSVVPIASETILRLSEHPRIVAVKDAKGDLAGGAQLISETGLAYYSGDDILNLPWLSVGAVGFISVIGHLVPERLRALREAFLAGDVAKARELHVSMLPLCRAMARVGGVSMTKAALRLLGVDTGEPRLPQLMPDAEQLEAVAADLRAAGVLK</sequence>
<organism evidence="16 17">
    <name type="scientific">Nocardia macrotermitis</name>
    <dbReference type="NCBI Taxonomy" id="2585198"/>
    <lineage>
        <taxon>Bacteria</taxon>
        <taxon>Bacillati</taxon>
        <taxon>Actinomycetota</taxon>
        <taxon>Actinomycetes</taxon>
        <taxon>Mycobacteriales</taxon>
        <taxon>Nocardiaceae</taxon>
        <taxon>Nocardia</taxon>
    </lineage>
</organism>
<keyword evidence="9 12" id="KW-0456">Lyase</keyword>
<dbReference type="Proteomes" id="UP000438448">
    <property type="component" value="Unassembled WGS sequence"/>
</dbReference>
<dbReference type="HAMAP" id="MF_00418">
    <property type="entry name" value="DapA"/>
    <property type="match status" value="1"/>
</dbReference>
<feature type="site" description="Part of a proton relay during catalysis" evidence="12">
    <location>
        <position position="73"/>
    </location>
</feature>
<dbReference type="PANTHER" id="PTHR12128">
    <property type="entry name" value="DIHYDRODIPICOLINATE SYNTHASE"/>
    <property type="match status" value="1"/>
</dbReference>
<dbReference type="PANTHER" id="PTHR12128:SF66">
    <property type="entry name" value="4-HYDROXY-2-OXOGLUTARATE ALDOLASE, MITOCHONDRIAL"/>
    <property type="match status" value="1"/>
</dbReference>